<evidence type="ECO:0000256" key="1">
    <source>
        <dbReference type="SAM" id="MobiDB-lite"/>
    </source>
</evidence>
<feature type="non-terminal residue" evidence="2">
    <location>
        <position position="505"/>
    </location>
</feature>
<feature type="compositionally biased region" description="Basic and acidic residues" evidence="1">
    <location>
        <begin position="1"/>
        <end position="10"/>
    </location>
</feature>
<name>A0A9P8G3F7_AURME</name>
<comment type="caution">
    <text evidence="2">The sequence shown here is derived from an EMBL/GenBank/DDBJ whole genome shotgun (WGS) entry which is preliminary data.</text>
</comment>
<evidence type="ECO:0000313" key="3">
    <source>
        <dbReference type="Proteomes" id="UP000729357"/>
    </source>
</evidence>
<evidence type="ECO:0000313" key="2">
    <source>
        <dbReference type="EMBL" id="KAG9988237.1"/>
    </source>
</evidence>
<sequence length="505" mass="59688">MENSRSELNPKPKTAAAKMDRLTDPPRGTLLNPGVSAGFKAHHLSVYGRRLVSNRDLRVVEVAELMADWASDETQPNGVREGFPLNSVVGINLAINDFEILFRSHSEDSEDAFKIFTHEWKWKWRPPVLKSFKPAEVSRWEMEVYNILYNYCLRPLEYNSHTINQFIVWLCSHGSVPREMHTIIERERLTGQGIKYSDLLAFVKVNVDEQPEEIQRKRRLADFFANNEPPRLGAVGLEDFDRYKRDVIKICQTNRDIFVLWDEQFVSWLKRGLHGFPRLISSIDRRAFELAIRLDETRPPTCKDIHLMFGDLLIVMEHYITREHDRQTEVRPEPLTEQSDDEVELEDMFNEILHNERETHYQRAEIQKRQAENRGTVDDDRRLYLLDQKGLKCVKMLKELQQAQRRRKIKFEQEAMQRNIGSTMFMTRKTTAQIIAAQDIEVRKAVLQEILAPQQYYTHVPEHRPSYPHRPDQKSGQANHDPDHERRQRCRMAEIRRQKLTRRTR</sequence>
<feature type="compositionally biased region" description="Basic and acidic residues" evidence="1">
    <location>
        <begin position="461"/>
        <end position="473"/>
    </location>
</feature>
<reference evidence="2" key="1">
    <citation type="journal article" date="2021" name="J Fungi (Basel)">
        <title>Virulence traits and population genomics of the black yeast Aureobasidium melanogenum.</title>
        <authorList>
            <person name="Cernosa A."/>
            <person name="Sun X."/>
            <person name="Gostincar C."/>
            <person name="Fang C."/>
            <person name="Gunde-Cimerman N."/>
            <person name="Song Z."/>
        </authorList>
    </citation>
    <scope>NUCLEOTIDE SEQUENCE</scope>
    <source>
        <strain evidence="2">EXF-9298</strain>
    </source>
</reference>
<feature type="compositionally biased region" description="Basic and acidic residues" evidence="1">
    <location>
        <begin position="480"/>
        <end position="497"/>
    </location>
</feature>
<reference evidence="2" key="2">
    <citation type="submission" date="2021-08" db="EMBL/GenBank/DDBJ databases">
        <authorList>
            <person name="Gostincar C."/>
            <person name="Sun X."/>
            <person name="Song Z."/>
            <person name="Gunde-Cimerman N."/>
        </authorList>
    </citation>
    <scope>NUCLEOTIDE SEQUENCE</scope>
    <source>
        <strain evidence="2">EXF-9298</strain>
    </source>
</reference>
<organism evidence="2 3">
    <name type="scientific">Aureobasidium melanogenum</name>
    <name type="common">Aureobasidium pullulans var. melanogenum</name>
    <dbReference type="NCBI Taxonomy" id="46634"/>
    <lineage>
        <taxon>Eukaryota</taxon>
        <taxon>Fungi</taxon>
        <taxon>Dikarya</taxon>
        <taxon>Ascomycota</taxon>
        <taxon>Pezizomycotina</taxon>
        <taxon>Dothideomycetes</taxon>
        <taxon>Dothideomycetidae</taxon>
        <taxon>Dothideales</taxon>
        <taxon>Saccotheciaceae</taxon>
        <taxon>Aureobasidium</taxon>
    </lineage>
</organism>
<keyword evidence="3" id="KW-1185">Reference proteome</keyword>
<dbReference type="AlphaFoldDB" id="A0A9P8G3F7"/>
<proteinExistence type="predicted"/>
<accession>A0A9P8G3F7</accession>
<feature type="region of interest" description="Disordered" evidence="1">
    <location>
        <begin position="461"/>
        <end position="505"/>
    </location>
</feature>
<gene>
    <name evidence="2" type="ORF">KCU98_g2760</name>
</gene>
<dbReference type="Proteomes" id="UP000729357">
    <property type="component" value="Unassembled WGS sequence"/>
</dbReference>
<protein>
    <submittedName>
        <fullName evidence="2">Uncharacterized protein</fullName>
    </submittedName>
</protein>
<dbReference type="EMBL" id="JAHFXS010000164">
    <property type="protein sequence ID" value="KAG9988237.1"/>
    <property type="molecule type" value="Genomic_DNA"/>
</dbReference>
<feature type="region of interest" description="Disordered" evidence="1">
    <location>
        <begin position="1"/>
        <end position="27"/>
    </location>
</feature>